<evidence type="ECO:0000256" key="3">
    <source>
        <dbReference type="ARBA" id="ARBA00022989"/>
    </source>
</evidence>
<sequence length="490" mass="54330">MPRLVRRAPLSERIAAYLDPWDWLMWASEELNSNDWDDFAKSYAFSLGVSMNILFIIAKANAGGSSSSKGDDVFGDSGSSGSGWLKWFLSLIILVLTLLSFLNGFYTFFRKRHYRLFEQPIEESPSTPSAHRVRVDSSPISSSPLRFLQNIIASTSAESRAQPNAIRDVWQIAVWDPNPLCLQLFCLFSPLHIIIYHLNLPVASLDPQPSVKVVSTVFITTILSAQLLWLRTSFSQQAKDSTVLHREVLHEYNTKFVHPNLQRPVRDVMIQTITTSSSSRRRSGCRDSGVGTSTDLASEIQTFTPTTIINRGFRTHPNQAYASQYDPENLSSQPNPRPLRHSNQTPSLRPMVNGIYTQPSTTTTTTDFSSPIRPSNTPGPFRQPQFRPSQVGSGDGGSLGVYSHAASPLRKAASTNFLREERSRESLGGHGERRREGSPMKREGSPLKRMSTPGGYTGAGDERGRASGLADRFGKGYSGLGVGRRESGRF</sequence>
<evidence type="ECO:0000256" key="6">
    <source>
        <dbReference type="SAM" id="Phobius"/>
    </source>
</evidence>
<comment type="subcellular location">
    <subcellularLocation>
        <location evidence="1">Endomembrane system</location>
        <topology evidence="1">Multi-pass membrane protein</topology>
    </subcellularLocation>
</comment>
<dbReference type="GO" id="GO:0043007">
    <property type="term" value="P:maintenance of rDNA"/>
    <property type="evidence" value="ECO:0007669"/>
    <property type="project" value="TreeGrafter"/>
</dbReference>
<evidence type="ECO:0000256" key="1">
    <source>
        <dbReference type="ARBA" id="ARBA00004127"/>
    </source>
</evidence>
<keyword evidence="3 6" id="KW-1133">Transmembrane helix</keyword>
<dbReference type="PANTHER" id="PTHR28293">
    <property type="entry name" value="NUCLEAR RIM PROTEIN 1"/>
    <property type="match status" value="1"/>
</dbReference>
<reference evidence="7" key="1">
    <citation type="journal article" date="2020" name="Stud. Mycol.">
        <title>101 Dothideomycetes genomes: a test case for predicting lifestyles and emergence of pathogens.</title>
        <authorList>
            <person name="Haridas S."/>
            <person name="Albert R."/>
            <person name="Binder M."/>
            <person name="Bloem J."/>
            <person name="Labutti K."/>
            <person name="Salamov A."/>
            <person name="Andreopoulos B."/>
            <person name="Baker S."/>
            <person name="Barry K."/>
            <person name="Bills G."/>
            <person name="Bluhm B."/>
            <person name="Cannon C."/>
            <person name="Castanera R."/>
            <person name="Culley D."/>
            <person name="Daum C."/>
            <person name="Ezra D."/>
            <person name="Gonzalez J."/>
            <person name="Henrissat B."/>
            <person name="Kuo A."/>
            <person name="Liang C."/>
            <person name="Lipzen A."/>
            <person name="Lutzoni F."/>
            <person name="Magnuson J."/>
            <person name="Mondo S."/>
            <person name="Nolan M."/>
            <person name="Ohm R."/>
            <person name="Pangilinan J."/>
            <person name="Park H.-J."/>
            <person name="Ramirez L."/>
            <person name="Alfaro M."/>
            <person name="Sun H."/>
            <person name="Tritt A."/>
            <person name="Yoshinaga Y."/>
            <person name="Zwiers L.-H."/>
            <person name="Turgeon B."/>
            <person name="Goodwin S."/>
            <person name="Spatafora J."/>
            <person name="Crous P."/>
            <person name="Grigoriev I."/>
        </authorList>
    </citation>
    <scope>NUCLEOTIDE SEQUENCE</scope>
    <source>
        <strain evidence="7">CBS 207.26</strain>
    </source>
</reference>
<keyword evidence="8" id="KW-1185">Reference proteome</keyword>
<feature type="transmembrane region" description="Helical" evidence="6">
    <location>
        <begin position="43"/>
        <end position="64"/>
    </location>
</feature>
<feature type="compositionally biased region" description="Polar residues" evidence="5">
    <location>
        <begin position="367"/>
        <end position="378"/>
    </location>
</feature>
<dbReference type="GO" id="GO:0012505">
    <property type="term" value="C:endomembrane system"/>
    <property type="evidence" value="ECO:0007669"/>
    <property type="project" value="UniProtKB-SubCell"/>
</dbReference>
<dbReference type="GO" id="GO:0007096">
    <property type="term" value="P:regulation of exit from mitosis"/>
    <property type="evidence" value="ECO:0007669"/>
    <property type="project" value="TreeGrafter"/>
</dbReference>
<dbReference type="InterPro" id="IPR018819">
    <property type="entry name" value="Nur1/Mug154"/>
</dbReference>
<dbReference type="OrthoDB" id="3363151at2759"/>
<evidence type="ECO:0000256" key="4">
    <source>
        <dbReference type="ARBA" id="ARBA00023136"/>
    </source>
</evidence>
<evidence type="ECO:0000313" key="8">
    <source>
        <dbReference type="Proteomes" id="UP000800200"/>
    </source>
</evidence>
<evidence type="ECO:0000256" key="5">
    <source>
        <dbReference type="SAM" id="MobiDB-lite"/>
    </source>
</evidence>
<gene>
    <name evidence="7" type="ORF">K469DRAFT_748399</name>
</gene>
<dbReference type="Proteomes" id="UP000800200">
    <property type="component" value="Unassembled WGS sequence"/>
</dbReference>
<feature type="transmembrane region" description="Helical" evidence="6">
    <location>
        <begin position="84"/>
        <end position="109"/>
    </location>
</feature>
<protein>
    <recommendedName>
        <fullName evidence="9">DUF2418 domain-containing protein</fullName>
    </recommendedName>
</protein>
<name>A0A6A6EDM5_9PEZI</name>
<proteinExistence type="predicted"/>
<accession>A0A6A6EDM5</accession>
<dbReference type="PANTHER" id="PTHR28293:SF1">
    <property type="entry name" value="NUCLEAR RIM PROTEIN 1"/>
    <property type="match status" value="1"/>
</dbReference>
<dbReference type="Pfam" id="PF10332">
    <property type="entry name" value="DUF2418"/>
    <property type="match status" value="1"/>
</dbReference>
<evidence type="ECO:0000313" key="7">
    <source>
        <dbReference type="EMBL" id="KAF2188658.1"/>
    </source>
</evidence>
<keyword evidence="2 6" id="KW-0812">Transmembrane</keyword>
<feature type="region of interest" description="Disordered" evidence="5">
    <location>
        <begin position="324"/>
        <end position="490"/>
    </location>
</feature>
<dbReference type="EMBL" id="ML994623">
    <property type="protein sequence ID" value="KAF2188658.1"/>
    <property type="molecule type" value="Genomic_DNA"/>
</dbReference>
<dbReference type="AlphaFoldDB" id="A0A6A6EDM5"/>
<feature type="compositionally biased region" description="Basic and acidic residues" evidence="5">
    <location>
        <begin position="418"/>
        <end position="446"/>
    </location>
</feature>
<organism evidence="7 8">
    <name type="scientific">Zopfia rhizophila CBS 207.26</name>
    <dbReference type="NCBI Taxonomy" id="1314779"/>
    <lineage>
        <taxon>Eukaryota</taxon>
        <taxon>Fungi</taxon>
        <taxon>Dikarya</taxon>
        <taxon>Ascomycota</taxon>
        <taxon>Pezizomycotina</taxon>
        <taxon>Dothideomycetes</taxon>
        <taxon>Dothideomycetes incertae sedis</taxon>
        <taxon>Zopfiaceae</taxon>
        <taxon>Zopfia</taxon>
    </lineage>
</organism>
<evidence type="ECO:0008006" key="9">
    <source>
        <dbReference type="Google" id="ProtNLM"/>
    </source>
</evidence>
<keyword evidence="4 6" id="KW-0472">Membrane</keyword>
<feature type="region of interest" description="Disordered" evidence="5">
    <location>
        <begin position="275"/>
        <end position="297"/>
    </location>
</feature>
<evidence type="ECO:0000256" key="2">
    <source>
        <dbReference type="ARBA" id="ARBA00022692"/>
    </source>
</evidence>